<organism evidence="9 10">
    <name type="scientific">Baekduia soli</name>
    <dbReference type="NCBI Taxonomy" id="496014"/>
    <lineage>
        <taxon>Bacteria</taxon>
        <taxon>Bacillati</taxon>
        <taxon>Actinomycetota</taxon>
        <taxon>Thermoleophilia</taxon>
        <taxon>Solirubrobacterales</taxon>
        <taxon>Baekduiaceae</taxon>
        <taxon>Baekduia</taxon>
    </lineage>
</organism>
<dbReference type="PANTHER" id="PTHR46568:SF1">
    <property type="entry name" value="ALKYLDIHYDROXYACETONEPHOSPHATE SYNTHASE, PEROXISOMAL"/>
    <property type="match status" value="1"/>
</dbReference>
<accession>A0A5B8U2N6</accession>
<dbReference type="GO" id="GO:0008609">
    <property type="term" value="F:alkylglycerone-phosphate synthase activity"/>
    <property type="evidence" value="ECO:0007669"/>
    <property type="project" value="InterPro"/>
</dbReference>
<evidence type="ECO:0000313" key="9">
    <source>
        <dbReference type="EMBL" id="QEC47125.1"/>
    </source>
</evidence>
<dbReference type="Gene3D" id="3.40.462.40">
    <property type="entry name" value="FAD-linked oxidase, cap domain/gating helix"/>
    <property type="match status" value="1"/>
</dbReference>
<evidence type="ECO:0000256" key="5">
    <source>
        <dbReference type="PIRSR" id="PIRSR625650-2"/>
    </source>
</evidence>
<dbReference type="RefSeq" id="WP_146917160.1">
    <property type="nucleotide sequence ID" value="NZ_CP042430.1"/>
</dbReference>
<dbReference type="Pfam" id="PF02913">
    <property type="entry name" value="FAD-oxidase_C"/>
    <property type="match status" value="1"/>
</dbReference>
<evidence type="ECO:0000256" key="4">
    <source>
        <dbReference type="PIRSR" id="PIRSR625650-1"/>
    </source>
</evidence>
<dbReference type="PROSITE" id="PS51387">
    <property type="entry name" value="FAD_PCMH"/>
    <property type="match status" value="1"/>
</dbReference>
<evidence type="ECO:0000259" key="8">
    <source>
        <dbReference type="PROSITE" id="PS51387"/>
    </source>
</evidence>
<dbReference type="InterPro" id="IPR004113">
    <property type="entry name" value="FAD-bd_oxidored_4_C"/>
</dbReference>
<dbReference type="OrthoDB" id="9811557at2"/>
<evidence type="ECO:0000256" key="6">
    <source>
        <dbReference type="PIRSR" id="PIRSR625650-3"/>
    </source>
</evidence>
<sequence>MSRRRASWGWGFADAKLDPSALGPLVAGELGVALRTPEAPADPGAIALPAPRVPVPARAPFSIDHGDRVAHARGCSFPDTLASLRGRVPDAPDAVAFARSEDDVEQVLAWAAAEDVAVVPYGGGTSVVGGVTPRVGPAFAGVVSLDVSGLDRVLEVDHVSRAARIQAGASGPRLEAQLAEHDLTLRFFPQSFELSTLGGWIATRAGGHFATLWTHIDDLVESVRAITPSGAWESRRLPGSGAGPSPDRMLLGSEGVLGVVTEAWMRVQPRPRFRAGGVVRFAGFGTGAQGVRAIAQSGLHPANCRLLDPLEARGTGAAAGPGEDRAVLVLGFESTDHEVQDALGRALAICRDHGGEPDAPTAAGGPGAAGAWREAFLAMPYLRDALLQLGVLADTFETAVTWDRFDAFHAAVTGAVREALGEPCRVTCRFTHVYPDGPAPYYTVLAPARHGDELAQWEAMKRAASDAILAAGGTITHHHAVGRDHRPWYDEQRPDLFAAALRAAKRAVDPAGLLNPGVLVDA</sequence>
<reference evidence="9 10" key="1">
    <citation type="journal article" date="2018" name="J. Microbiol.">
        <title>Baekduia soli gen. nov., sp. nov., a novel bacterium isolated from the soil of Baekdu Mountain and proposal of a novel family name, Baekduiaceae fam. nov.</title>
        <authorList>
            <person name="An D.S."/>
            <person name="Siddiqi M.Z."/>
            <person name="Kim K.H."/>
            <person name="Yu H.S."/>
            <person name="Im W.T."/>
        </authorList>
    </citation>
    <scope>NUCLEOTIDE SEQUENCE [LARGE SCALE GENOMIC DNA]</scope>
    <source>
        <strain evidence="9 10">BR7-21</strain>
    </source>
</reference>
<dbReference type="InterPro" id="IPR025650">
    <property type="entry name" value="Alkyl-DHAP_Synthase"/>
</dbReference>
<keyword evidence="10" id="KW-1185">Reference proteome</keyword>
<evidence type="ECO:0000256" key="7">
    <source>
        <dbReference type="PIRSR" id="PIRSR625650-4"/>
    </source>
</evidence>
<evidence type="ECO:0000256" key="1">
    <source>
        <dbReference type="ARBA" id="ARBA00008000"/>
    </source>
</evidence>
<dbReference type="SUPFAM" id="SSF55103">
    <property type="entry name" value="FAD-linked oxidases, C-terminal domain"/>
    <property type="match status" value="1"/>
</dbReference>
<evidence type="ECO:0000313" key="10">
    <source>
        <dbReference type="Proteomes" id="UP000321805"/>
    </source>
</evidence>
<feature type="active site" description="Proton donor/acceptor" evidence="4">
    <location>
        <position position="441"/>
    </location>
</feature>
<dbReference type="KEGG" id="bsol:FSW04_05675"/>
<dbReference type="SUPFAM" id="SSF56176">
    <property type="entry name" value="FAD-binding/transporter-associated domain-like"/>
    <property type="match status" value="1"/>
</dbReference>
<dbReference type="Gene3D" id="3.30.465.10">
    <property type="match status" value="1"/>
</dbReference>
<feature type="site" description="Important for enzyme activity" evidence="7">
    <location>
        <position position="305"/>
    </location>
</feature>
<comment type="similarity">
    <text evidence="1">Belongs to the FAD-binding oxidoreductase/transferase type 4 family.</text>
</comment>
<dbReference type="AlphaFoldDB" id="A0A5B8U2N6"/>
<gene>
    <name evidence="9" type="ORF">FSW04_05675</name>
</gene>
<comment type="cofactor">
    <cofactor evidence="6">
        <name>FAD</name>
        <dbReference type="ChEBI" id="CHEBI:57692"/>
    </cofactor>
</comment>
<protein>
    <submittedName>
        <fullName evidence="9">FAD-binding oxidoreductase</fullName>
    </submittedName>
</protein>
<dbReference type="Pfam" id="PF01565">
    <property type="entry name" value="FAD_binding_4"/>
    <property type="match status" value="1"/>
</dbReference>
<dbReference type="PANTHER" id="PTHR46568">
    <property type="entry name" value="ALKYLDIHYDROXYACETONEPHOSPHATE SYNTHASE, PEROXISOMAL"/>
    <property type="match status" value="1"/>
</dbReference>
<proteinExistence type="inferred from homology"/>
<dbReference type="InterPro" id="IPR036318">
    <property type="entry name" value="FAD-bd_PCMH-like_sf"/>
</dbReference>
<dbReference type="InterPro" id="IPR006094">
    <property type="entry name" value="Oxid_FAD_bind_N"/>
</dbReference>
<dbReference type="InterPro" id="IPR016164">
    <property type="entry name" value="FAD-linked_Oxase-like_C"/>
</dbReference>
<dbReference type="GO" id="GO:0071949">
    <property type="term" value="F:FAD binding"/>
    <property type="evidence" value="ECO:0007669"/>
    <property type="project" value="InterPro"/>
</dbReference>
<feature type="binding site" evidence="5">
    <location>
        <position position="383"/>
    </location>
    <ligand>
        <name>substrate</name>
    </ligand>
</feature>
<evidence type="ECO:0000256" key="2">
    <source>
        <dbReference type="ARBA" id="ARBA00022630"/>
    </source>
</evidence>
<feature type="binding site" evidence="6">
    <location>
        <begin position="254"/>
        <end position="260"/>
    </location>
    <ligand>
        <name>FAD</name>
        <dbReference type="ChEBI" id="CHEBI:57692"/>
    </ligand>
</feature>
<dbReference type="GO" id="GO:0008610">
    <property type="term" value="P:lipid biosynthetic process"/>
    <property type="evidence" value="ECO:0007669"/>
    <property type="project" value="InterPro"/>
</dbReference>
<dbReference type="InterPro" id="IPR016169">
    <property type="entry name" value="FAD-bd_PCMH_sub2"/>
</dbReference>
<dbReference type="InterPro" id="IPR016166">
    <property type="entry name" value="FAD-bd_PCMH"/>
</dbReference>
<feature type="domain" description="FAD-binding PCMH-type" evidence="8">
    <location>
        <begin position="88"/>
        <end position="270"/>
    </location>
</feature>
<keyword evidence="2" id="KW-0285">Flavoprotein</keyword>
<keyword evidence="3 6" id="KW-0274">FAD</keyword>
<dbReference type="EMBL" id="CP042430">
    <property type="protein sequence ID" value="QEC47125.1"/>
    <property type="molecule type" value="Genomic_DNA"/>
</dbReference>
<feature type="binding site" evidence="6">
    <location>
        <begin position="120"/>
        <end position="126"/>
    </location>
    <ligand>
        <name>FAD</name>
        <dbReference type="ChEBI" id="CHEBI:57692"/>
    </ligand>
</feature>
<name>A0A5B8U2N6_9ACTN</name>
<evidence type="ECO:0000256" key="3">
    <source>
        <dbReference type="ARBA" id="ARBA00022827"/>
    </source>
</evidence>
<dbReference type="Proteomes" id="UP000321805">
    <property type="component" value="Chromosome"/>
</dbReference>